<keyword evidence="7 16" id="KW-0812">Transmembrane</keyword>
<keyword evidence="10" id="KW-0249">Electron transport</keyword>
<keyword evidence="4" id="KW-0813">Transport</keyword>
<comment type="cofactor">
    <cofactor evidence="1">
        <name>FAD</name>
        <dbReference type="ChEBI" id="CHEBI:57692"/>
    </cofactor>
</comment>
<dbReference type="SFLD" id="SFLDG01168">
    <property type="entry name" value="Ferric_reductase_subgroup_(FRE"/>
    <property type="match status" value="1"/>
</dbReference>
<dbReference type="EMBL" id="CAIF01000027">
    <property type="protein sequence ID" value="CCH41683.1"/>
    <property type="molecule type" value="Genomic_DNA"/>
</dbReference>
<name>K0KKN9_WICCF</name>
<dbReference type="GO" id="GO:0006879">
    <property type="term" value="P:intracellular iron ion homeostasis"/>
    <property type="evidence" value="ECO:0007669"/>
    <property type="project" value="TreeGrafter"/>
</dbReference>
<reference evidence="18 19" key="1">
    <citation type="journal article" date="2012" name="Eukaryot. Cell">
        <title>Draft genome sequence of Wickerhamomyces ciferrii NRRL Y-1031 F-60-10.</title>
        <authorList>
            <person name="Schneider J."/>
            <person name="Andrea H."/>
            <person name="Blom J."/>
            <person name="Jaenicke S."/>
            <person name="Ruckert C."/>
            <person name="Schorsch C."/>
            <person name="Szczepanowski R."/>
            <person name="Farwick M."/>
            <person name="Goesmann A."/>
            <person name="Puhler A."/>
            <person name="Schaffer S."/>
            <person name="Tauch A."/>
            <person name="Kohler T."/>
            <person name="Brinkrolf K."/>
        </authorList>
    </citation>
    <scope>NUCLEOTIDE SEQUENCE [LARGE SCALE GENOMIC DNA]</scope>
    <source>
        <strain evidence="19">ATCC 14091 / BCRC 22168 / CBS 111 / JCM 3599 / NBRC 0793 / NRRL Y-1031 F-60-10</strain>
    </source>
</reference>
<dbReference type="PANTHER" id="PTHR32361">
    <property type="entry name" value="FERRIC/CUPRIC REDUCTASE TRANSMEMBRANE COMPONENT"/>
    <property type="match status" value="1"/>
</dbReference>
<dbReference type="FunCoup" id="K0KKN9">
    <property type="interactions" value="460"/>
</dbReference>
<evidence type="ECO:0000256" key="7">
    <source>
        <dbReference type="ARBA" id="ARBA00022692"/>
    </source>
</evidence>
<evidence type="ECO:0000256" key="4">
    <source>
        <dbReference type="ARBA" id="ARBA00022448"/>
    </source>
</evidence>
<dbReference type="InParanoid" id="K0KKN9"/>
<dbReference type="EC" id="1.16.1.-" evidence="18"/>
<gene>
    <name evidence="18" type="ORF">BN7_1224</name>
</gene>
<keyword evidence="5" id="KW-0349">Heme</keyword>
<evidence type="ECO:0000259" key="17">
    <source>
        <dbReference type="PROSITE" id="PS51384"/>
    </source>
</evidence>
<dbReference type="InterPro" id="IPR017927">
    <property type="entry name" value="FAD-bd_FR_type"/>
</dbReference>
<evidence type="ECO:0000256" key="10">
    <source>
        <dbReference type="ARBA" id="ARBA00022982"/>
    </source>
</evidence>
<proteinExistence type="inferred from homology"/>
<keyword evidence="15 16" id="KW-0472">Membrane</keyword>
<dbReference type="Proteomes" id="UP000009328">
    <property type="component" value="Unassembled WGS sequence"/>
</dbReference>
<dbReference type="AlphaFoldDB" id="K0KKN9"/>
<keyword evidence="19" id="KW-1185">Reference proteome</keyword>
<evidence type="ECO:0000256" key="14">
    <source>
        <dbReference type="ARBA" id="ARBA00023065"/>
    </source>
</evidence>
<evidence type="ECO:0000256" key="11">
    <source>
        <dbReference type="ARBA" id="ARBA00022989"/>
    </source>
</evidence>
<feature type="transmembrane region" description="Helical" evidence="16">
    <location>
        <begin position="349"/>
        <end position="366"/>
    </location>
</feature>
<evidence type="ECO:0000256" key="12">
    <source>
        <dbReference type="ARBA" id="ARBA00023002"/>
    </source>
</evidence>
<keyword evidence="14" id="KW-0406">Ion transport</keyword>
<dbReference type="SFLD" id="SFLDS00052">
    <property type="entry name" value="Ferric_Reductase_Domain"/>
    <property type="match status" value="1"/>
</dbReference>
<evidence type="ECO:0000313" key="19">
    <source>
        <dbReference type="Proteomes" id="UP000009328"/>
    </source>
</evidence>
<keyword evidence="11 16" id="KW-1133">Transmembrane helix</keyword>
<dbReference type="PANTHER" id="PTHR32361:SF25">
    <property type="entry name" value="FERRIC_CUPRIC REDUCTASE TRANSMEMBRANE COMPONENT 1"/>
    <property type="match status" value="1"/>
</dbReference>
<evidence type="ECO:0000256" key="16">
    <source>
        <dbReference type="SAM" id="Phobius"/>
    </source>
</evidence>
<keyword evidence="13" id="KW-0408">Iron</keyword>
<feature type="transmembrane region" description="Helical" evidence="16">
    <location>
        <begin position="236"/>
        <end position="255"/>
    </location>
</feature>
<dbReference type="GO" id="GO:0015677">
    <property type="term" value="P:copper ion import"/>
    <property type="evidence" value="ECO:0007669"/>
    <property type="project" value="TreeGrafter"/>
</dbReference>
<dbReference type="GO" id="GO:0006826">
    <property type="term" value="P:iron ion transport"/>
    <property type="evidence" value="ECO:0007669"/>
    <property type="project" value="TreeGrafter"/>
</dbReference>
<dbReference type="Pfam" id="PF01794">
    <property type="entry name" value="Ferric_reduct"/>
    <property type="match status" value="1"/>
</dbReference>
<dbReference type="HOGENOM" id="CLU_010365_4_0_1"/>
<dbReference type="Gene3D" id="3.40.50.80">
    <property type="entry name" value="Nucleotide-binding domain of ferredoxin-NADP reductase (FNR) module"/>
    <property type="match status" value="1"/>
</dbReference>
<dbReference type="STRING" id="1206466.K0KKN9"/>
<keyword evidence="6" id="KW-0285">Flavoprotein</keyword>
<comment type="caution">
    <text evidence="18">The sequence shown here is derived from an EMBL/GenBank/DDBJ whole genome shotgun (WGS) entry which is preliminary data.</text>
</comment>
<evidence type="ECO:0000313" key="18">
    <source>
        <dbReference type="EMBL" id="CCH41683.1"/>
    </source>
</evidence>
<feature type="transmembrane region" description="Helical" evidence="16">
    <location>
        <begin position="163"/>
        <end position="181"/>
    </location>
</feature>
<dbReference type="Pfam" id="PF08022">
    <property type="entry name" value="FAD_binding_8"/>
    <property type="match status" value="1"/>
</dbReference>
<dbReference type="CDD" id="cd06186">
    <property type="entry name" value="NOX_Duox_like_FAD_NADP"/>
    <property type="match status" value="1"/>
</dbReference>
<evidence type="ECO:0000256" key="9">
    <source>
        <dbReference type="ARBA" id="ARBA00022857"/>
    </source>
</evidence>
<feature type="transmembrane region" description="Helical" evidence="16">
    <location>
        <begin position="378"/>
        <end position="397"/>
    </location>
</feature>
<accession>K0KKN9</accession>
<dbReference type="InterPro" id="IPR051410">
    <property type="entry name" value="Ferric/Cupric_Reductase"/>
</dbReference>
<evidence type="ECO:0000256" key="6">
    <source>
        <dbReference type="ARBA" id="ARBA00022630"/>
    </source>
</evidence>
<protein>
    <submittedName>
        <fullName evidence="18">Ferric/cupric reductase transmembrane component 2</fullName>
        <ecNumber evidence="18">1.16.1.-</ecNumber>
    </submittedName>
</protein>
<dbReference type="Pfam" id="PF08030">
    <property type="entry name" value="NAD_binding_6"/>
    <property type="match status" value="1"/>
</dbReference>
<organism evidence="18 19">
    <name type="scientific">Wickerhamomyces ciferrii (strain ATCC 14091 / BCRC 22168 / CBS 111 / JCM 3599 / NBRC 0793 / NRRL Y-1031 F-60-10)</name>
    <name type="common">Yeast</name>
    <name type="synonym">Pichia ciferrii</name>
    <dbReference type="NCBI Taxonomy" id="1206466"/>
    <lineage>
        <taxon>Eukaryota</taxon>
        <taxon>Fungi</taxon>
        <taxon>Dikarya</taxon>
        <taxon>Ascomycota</taxon>
        <taxon>Saccharomycotina</taxon>
        <taxon>Saccharomycetes</taxon>
        <taxon>Phaffomycetales</taxon>
        <taxon>Wickerhamomycetaceae</taxon>
        <taxon>Wickerhamomyces</taxon>
    </lineage>
</organism>
<feature type="domain" description="FAD-binding FR-type" evidence="17">
    <location>
        <begin position="424"/>
        <end position="537"/>
    </location>
</feature>
<keyword evidence="8" id="KW-0274">FAD</keyword>
<evidence type="ECO:0000256" key="3">
    <source>
        <dbReference type="ARBA" id="ARBA00006278"/>
    </source>
</evidence>
<keyword evidence="12 18" id="KW-0560">Oxidoreductase</keyword>
<dbReference type="eggNOG" id="KOG0039">
    <property type="taxonomic scope" value="Eukaryota"/>
</dbReference>
<sequence>MRFRHITPVILGSILIFSGVSQGLVIIDSILATQCIYYLKDFDWGCGTKGQSHAAYMCRCPNIDWVGSVTNCIESQSDDRGYKDHALAHVRTRCSQKAMIDYPVDVLKAYQQNATKYIQEPTEYDFDHTLHHPISVNSTSFEFYRRSFNHIYAQVIRSQAYQWGYIFFWTFVIMLGTILNFSKHFLISYANGSKSKFTNNFINKLRYKLTVPNLIHKSQIRILGWPIQIPTTLQSFVISMFIIYMILATTTGYSIDLPNEYQKTRLNQIQDLIGYRTAFGAFALMPPTFLFGIRNNPFIKLTGSSISTFLTYHKWCARGLVLQGFIHSVVWTDYAIREGGYAMWAMDDYWIWGIVGTIVTVLMLFQSSNLFRELSYEFFLLVHKTFGILLIISMWYHCNTLGWMAWLYTCIVIWGYDRILRFLSILWTGGVKKAKITSLNERLVRIVIPKPFGPNDYYFPGCFYCIYFLNFKLRFWQSHPFSVMKSKRSNEEDCYAIVFKTHKGITGKIQKLLLENAKKSLVVDIMTEGPYGHHIPLRQHDQYVFVTGGVGFSPCYSQAIDIIEKDQFRNQSKIIKFIWVVENLEYFEIFKPDMEYLIQHGVDLQIIITNTNKLGKEDSPDYTSIELEEKPSDELYKIIELNARPKISDIVNQIDLSISTNFITSGPRGFIDDMRSSVSELIKDSKVRIDYHEESFSM</sequence>
<dbReference type="PROSITE" id="PS51384">
    <property type="entry name" value="FAD_FR"/>
    <property type="match status" value="1"/>
</dbReference>
<evidence type="ECO:0000256" key="5">
    <source>
        <dbReference type="ARBA" id="ARBA00022617"/>
    </source>
</evidence>
<dbReference type="InterPro" id="IPR013112">
    <property type="entry name" value="FAD-bd_8"/>
</dbReference>
<keyword evidence="9" id="KW-0521">NADP</keyword>
<evidence type="ECO:0000256" key="15">
    <source>
        <dbReference type="ARBA" id="ARBA00023136"/>
    </source>
</evidence>
<dbReference type="InterPro" id="IPR013121">
    <property type="entry name" value="Fe_red_NAD-bd_6"/>
</dbReference>
<evidence type="ECO:0000256" key="2">
    <source>
        <dbReference type="ARBA" id="ARBA00004141"/>
    </source>
</evidence>
<keyword evidence="5" id="KW-0479">Metal-binding</keyword>
<evidence type="ECO:0000256" key="8">
    <source>
        <dbReference type="ARBA" id="ARBA00022827"/>
    </source>
</evidence>
<evidence type="ECO:0000256" key="1">
    <source>
        <dbReference type="ARBA" id="ARBA00001974"/>
    </source>
</evidence>
<dbReference type="SUPFAM" id="SSF52343">
    <property type="entry name" value="Ferredoxin reductase-like, C-terminal NADP-linked domain"/>
    <property type="match status" value="1"/>
</dbReference>
<dbReference type="GO" id="GO:0005886">
    <property type="term" value="C:plasma membrane"/>
    <property type="evidence" value="ECO:0007669"/>
    <property type="project" value="TreeGrafter"/>
</dbReference>
<feature type="transmembrane region" description="Helical" evidence="16">
    <location>
        <begin position="275"/>
        <end position="294"/>
    </location>
</feature>
<dbReference type="InterPro" id="IPR013130">
    <property type="entry name" value="Fe3_Rdtase_TM_dom"/>
</dbReference>
<evidence type="ECO:0000256" key="13">
    <source>
        <dbReference type="ARBA" id="ARBA00023004"/>
    </source>
</evidence>
<dbReference type="GO" id="GO:0000293">
    <property type="term" value="F:ferric-chelate reductase activity"/>
    <property type="evidence" value="ECO:0007669"/>
    <property type="project" value="UniProtKB-ARBA"/>
</dbReference>
<comment type="subcellular location">
    <subcellularLocation>
        <location evidence="2">Membrane</location>
        <topology evidence="2">Multi-pass membrane protein</topology>
    </subcellularLocation>
</comment>
<comment type="similarity">
    <text evidence="3">Belongs to the ferric reductase (FRE) family.</text>
</comment>
<dbReference type="InterPro" id="IPR039261">
    <property type="entry name" value="FNR_nucleotide-bd"/>
</dbReference>